<evidence type="ECO:0000259" key="1">
    <source>
        <dbReference type="Pfam" id="PF00534"/>
    </source>
</evidence>
<sequence length="422" mass="47407">MRVWLITVGEPLPTDGSCVRLHRAGILADLLHGQGHDVIWWTSTFDHMAKKQRFTSDTVVDLDKRFRMIFLHSCAYASNVSISRILNHIGIARHFSELAPKETKPDVILVSLPTLELSQAAVEYGKRHNVPVVVDVRDLWPDIFVDLFPTAMRPLGRLLLLPYFHMVRSICRQATAIIGITPKIVQWGLDYAGRTATCWDRDFPLAYSGVQPKDEALRSAGKFWGKYGISGSDDQFTVCFFGTMGRQFDLETVIKVGKILEEENAGIRIVLCGTGDNFEKYKQLAGFCKSLIFPGWVGAAEIWTMMRSSHVGLAPYYSTTDFEMSIPNKVIEYLSAGLPIVSSLKGTVAEILSHHGCGVSYKQENPRELANTLADLYRQPKLLETMSKNARRLYEERFAVDDVYGKLVASLEEISSSHKRAK</sequence>
<proteinExistence type="predicted"/>
<organism evidence="2 3">
    <name type="scientific">Anaeroselena agilis</name>
    <dbReference type="NCBI Taxonomy" id="3063788"/>
    <lineage>
        <taxon>Bacteria</taxon>
        <taxon>Bacillati</taxon>
        <taxon>Bacillota</taxon>
        <taxon>Negativicutes</taxon>
        <taxon>Acetonemataceae</taxon>
        <taxon>Anaeroselena</taxon>
    </lineage>
</organism>
<gene>
    <name evidence="2" type="ORF">Q4T40_21750</name>
</gene>
<dbReference type="Proteomes" id="UP001254848">
    <property type="component" value="Unassembled WGS sequence"/>
</dbReference>
<accession>A0ABU3P475</accession>
<name>A0ABU3P475_9FIRM</name>
<dbReference type="CDD" id="cd03794">
    <property type="entry name" value="GT4_WbuB-like"/>
    <property type="match status" value="1"/>
</dbReference>
<protein>
    <submittedName>
        <fullName evidence="2">Glycosyltransferase family 4 protein</fullName>
    </submittedName>
</protein>
<dbReference type="InterPro" id="IPR050194">
    <property type="entry name" value="Glycosyltransferase_grp1"/>
</dbReference>
<dbReference type="EMBL" id="JAUOZS010000001">
    <property type="protein sequence ID" value="MDT8903864.1"/>
    <property type="molecule type" value="Genomic_DNA"/>
</dbReference>
<dbReference type="InterPro" id="IPR001296">
    <property type="entry name" value="Glyco_trans_1"/>
</dbReference>
<keyword evidence="3" id="KW-1185">Reference proteome</keyword>
<evidence type="ECO:0000313" key="2">
    <source>
        <dbReference type="EMBL" id="MDT8903864.1"/>
    </source>
</evidence>
<dbReference type="PANTHER" id="PTHR45947">
    <property type="entry name" value="SULFOQUINOVOSYL TRANSFERASE SQD2"/>
    <property type="match status" value="1"/>
</dbReference>
<reference evidence="2 3" key="1">
    <citation type="submission" date="2023-07" db="EMBL/GenBank/DDBJ databases">
        <title>The novel representative of Negativicutes class, Anaeroselena agilis gen. nov. sp. nov.</title>
        <authorList>
            <person name="Prokofeva M.I."/>
            <person name="Elcheninov A.G."/>
            <person name="Klyukina A."/>
            <person name="Kublanov I.V."/>
            <person name="Frolov E.N."/>
            <person name="Podosokorskaya O.A."/>
        </authorList>
    </citation>
    <scope>NUCLEOTIDE SEQUENCE [LARGE SCALE GENOMIC DNA]</scope>
    <source>
        <strain evidence="2 3">4137-cl</strain>
    </source>
</reference>
<comment type="caution">
    <text evidence="2">The sequence shown here is derived from an EMBL/GenBank/DDBJ whole genome shotgun (WGS) entry which is preliminary data.</text>
</comment>
<feature type="domain" description="Glycosyl transferase family 1" evidence="1">
    <location>
        <begin position="233"/>
        <end position="392"/>
    </location>
</feature>
<evidence type="ECO:0000313" key="3">
    <source>
        <dbReference type="Proteomes" id="UP001254848"/>
    </source>
</evidence>
<dbReference type="Gene3D" id="3.40.50.2000">
    <property type="entry name" value="Glycogen Phosphorylase B"/>
    <property type="match status" value="2"/>
</dbReference>
<dbReference type="PANTHER" id="PTHR45947:SF3">
    <property type="entry name" value="SULFOQUINOVOSYL TRANSFERASE SQD2"/>
    <property type="match status" value="1"/>
</dbReference>
<dbReference type="SUPFAM" id="SSF53756">
    <property type="entry name" value="UDP-Glycosyltransferase/glycogen phosphorylase"/>
    <property type="match status" value="1"/>
</dbReference>
<dbReference type="RefSeq" id="WP_413782306.1">
    <property type="nucleotide sequence ID" value="NZ_JAUOZS010000001.1"/>
</dbReference>
<dbReference type="Pfam" id="PF00534">
    <property type="entry name" value="Glycos_transf_1"/>
    <property type="match status" value="1"/>
</dbReference>